<dbReference type="InterPro" id="IPR011333">
    <property type="entry name" value="SKP1/BTB/POZ_sf"/>
</dbReference>
<sequence length="356" mass="40009">MYVTARWWNLANALVSRHITCLPAIISPGFGRASIYIRNQAPPKARNIFSAMAPSGSKKRHRVVSSPMEPEESAPIVYASPGLKPDVRIRILSDVYHVHSIILKLHSNYFRRFLDSPEKTGTRASAEFEYEYVAVFDEDGTFALEPATAENTTQHSGFGDVYLATQIFPKLLSAMYNRPYKLESIGDLLALTTLADFHCALPIVSSSTTAALLNGQSGTDLFFLYDDSLRGWSASLTLAKNIRNPVLFRECFIHLVGLWDPDHEDEEIKQHPETYVLVLKEHGLFDIDELKEADRGSPSLVTKKVGFYRKWKSQTDSIMANNLLFGKGSIGPGQDYLLCAQISDDDMPWNKDEIDW</sequence>
<dbReference type="PROSITE" id="PS50097">
    <property type="entry name" value="BTB"/>
    <property type="match status" value="1"/>
</dbReference>
<dbReference type="Gene3D" id="3.30.710.10">
    <property type="entry name" value="Potassium Channel Kv1.1, Chain A"/>
    <property type="match status" value="1"/>
</dbReference>
<gene>
    <name evidence="2" type="ORF">VTL71DRAFT_13530</name>
</gene>
<evidence type="ECO:0000313" key="2">
    <source>
        <dbReference type="EMBL" id="KAL2070504.1"/>
    </source>
</evidence>
<evidence type="ECO:0000313" key="3">
    <source>
        <dbReference type="Proteomes" id="UP001595075"/>
    </source>
</evidence>
<proteinExistence type="predicted"/>
<name>A0ABR4CN45_9HELO</name>
<organism evidence="2 3">
    <name type="scientific">Oculimacula yallundae</name>
    <dbReference type="NCBI Taxonomy" id="86028"/>
    <lineage>
        <taxon>Eukaryota</taxon>
        <taxon>Fungi</taxon>
        <taxon>Dikarya</taxon>
        <taxon>Ascomycota</taxon>
        <taxon>Pezizomycotina</taxon>
        <taxon>Leotiomycetes</taxon>
        <taxon>Helotiales</taxon>
        <taxon>Ploettnerulaceae</taxon>
        <taxon>Oculimacula</taxon>
    </lineage>
</organism>
<evidence type="ECO:0000259" key="1">
    <source>
        <dbReference type="PROSITE" id="PS50097"/>
    </source>
</evidence>
<protein>
    <recommendedName>
        <fullName evidence="1">BTB domain-containing protein</fullName>
    </recommendedName>
</protein>
<feature type="domain" description="BTB" evidence="1">
    <location>
        <begin position="85"/>
        <end position="184"/>
    </location>
</feature>
<accession>A0ABR4CN45</accession>
<dbReference type="EMBL" id="JAZHXI010000006">
    <property type="protein sequence ID" value="KAL2070504.1"/>
    <property type="molecule type" value="Genomic_DNA"/>
</dbReference>
<comment type="caution">
    <text evidence="2">The sequence shown here is derived from an EMBL/GenBank/DDBJ whole genome shotgun (WGS) entry which is preliminary data.</text>
</comment>
<reference evidence="2 3" key="1">
    <citation type="journal article" date="2024" name="Commun. Biol.">
        <title>Comparative genomic analysis of thermophilic fungi reveals convergent evolutionary adaptations and gene losses.</title>
        <authorList>
            <person name="Steindorff A.S."/>
            <person name="Aguilar-Pontes M.V."/>
            <person name="Robinson A.J."/>
            <person name="Andreopoulos B."/>
            <person name="LaButti K."/>
            <person name="Kuo A."/>
            <person name="Mondo S."/>
            <person name="Riley R."/>
            <person name="Otillar R."/>
            <person name="Haridas S."/>
            <person name="Lipzen A."/>
            <person name="Grimwood J."/>
            <person name="Schmutz J."/>
            <person name="Clum A."/>
            <person name="Reid I.D."/>
            <person name="Moisan M.C."/>
            <person name="Butler G."/>
            <person name="Nguyen T.T.M."/>
            <person name="Dewar K."/>
            <person name="Conant G."/>
            <person name="Drula E."/>
            <person name="Henrissat B."/>
            <person name="Hansel C."/>
            <person name="Singer S."/>
            <person name="Hutchinson M.I."/>
            <person name="de Vries R.P."/>
            <person name="Natvig D.O."/>
            <person name="Powell A.J."/>
            <person name="Tsang A."/>
            <person name="Grigoriev I.V."/>
        </authorList>
    </citation>
    <scope>NUCLEOTIDE SEQUENCE [LARGE SCALE GENOMIC DNA]</scope>
    <source>
        <strain evidence="2 3">CBS 494.80</strain>
    </source>
</reference>
<keyword evidence="3" id="KW-1185">Reference proteome</keyword>
<dbReference type="InterPro" id="IPR000210">
    <property type="entry name" value="BTB/POZ_dom"/>
</dbReference>
<dbReference type="Proteomes" id="UP001595075">
    <property type="component" value="Unassembled WGS sequence"/>
</dbReference>